<accession>A0A7K3W4V4</accession>
<dbReference type="AlphaFoldDB" id="A0A7K3W4V4"/>
<protein>
    <submittedName>
        <fullName evidence="3">DUF2510 domain-containing protein</fullName>
    </submittedName>
</protein>
<feature type="region of interest" description="Disordered" evidence="1">
    <location>
        <begin position="1"/>
        <end position="31"/>
    </location>
</feature>
<sequence>MDRLAAAAPALAAPAPAPSGPPPGFYTDPQGLAPMRWWDGYAWTEHTTSAPPQ</sequence>
<keyword evidence="4" id="KW-1185">Reference proteome</keyword>
<dbReference type="Proteomes" id="UP000470246">
    <property type="component" value="Unassembled WGS sequence"/>
</dbReference>
<proteinExistence type="predicted"/>
<comment type="caution">
    <text evidence="3">The sequence shown here is derived from an EMBL/GenBank/DDBJ whole genome shotgun (WGS) entry which is preliminary data.</text>
</comment>
<feature type="compositionally biased region" description="Low complexity" evidence="1">
    <location>
        <begin position="1"/>
        <end position="14"/>
    </location>
</feature>
<organism evidence="3 4">
    <name type="scientific">Geodermatophilus sabuli</name>
    <dbReference type="NCBI Taxonomy" id="1564158"/>
    <lineage>
        <taxon>Bacteria</taxon>
        <taxon>Bacillati</taxon>
        <taxon>Actinomycetota</taxon>
        <taxon>Actinomycetes</taxon>
        <taxon>Geodermatophilales</taxon>
        <taxon>Geodermatophilaceae</taxon>
        <taxon>Geodermatophilus</taxon>
    </lineage>
</organism>
<reference evidence="3 4" key="1">
    <citation type="submission" date="2020-02" db="EMBL/GenBank/DDBJ databases">
        <title>Geodermatophilus sabuli CPCC 205279 I12A-02694.</title>
        <authorList>
            <person name="Jiang Z."/>
        </authorList>
    </citation>
    <scope>NUCLEOTIDE SEQUENCE [LARGE SCALE GENOMIC DNA]</scope>
    <source>
        <strain evidence="3 4">I12A-02694</strain>
    </source>
</reference>
<dbReference type="Pfam" id="PF10708">
    <property type="entry name" value="DUF2510"/>
    <property type="match status" value="1"/>
</dbReference>
<evidence type="ECO:0000313" key="3">
    <source>
        <dbReference type="EMBL" id="NEK59906.1"/>
    </source>
</evidence>
<evidence type="ECO:0000313" key="4">
    <source>
        <dbReference type="Proteomes" id="UP000470246"/>
    </source>
</evidence>
<dbReference type="InterPro" id="IPR018929">
    <property type="entry name" value="DUF2510"/>
</dbReference>
<evidence type="ECO:0000256" key="1">
    <source>
        <dbReference type="SAM" id="MobiDB-lite"/>
    </source>
</evidence>
<dbReference type="EMBL" id="JAAGWF010000022">
    <property type="protein sequence ID" value="NEK59906.1"/>
    <property type="molecule type" value="Genomic_DNA"/>
</dbReference>
<feature type="domain" description="DUF2510" evidence="2">
    <location>
        <begin position="23"/>
        <end position="53"/>
    </location>
</feature>
<evidence type="ECO:0000259" key="2">
    <source>
        <dbReference type="Pfam" id="PF10708"/>
    </source>
</evidence>
<feature type="compositionally biased region" description="Pro residues" evidence="1">
    <location>
        <begin position="15"/>
        <end position="24"/>
    </location>
</feature>
<name>A0A7K3W4V4_9ACTN</name>
<dbReference type="RefSeq" id="WP_163483361.1">
    <property type="nucleotide sequence ID" value="NZ_JAAGWF010000022.1"/>
</dbReference>
<gene>
    <name evidence="3" type="ORF">GCU56_18790</name>
</gene>